<dbReference type="OrthoDB" id="9867880at2"/>
<name>A0A6N6VP02_9BACT</name>
<feature type="region of interest" description="Disordered" evidence="1">
    <location>
        <begin position="306"/>
        <end position="327"/>
    </location>
</feature>
<sequence>MKKSILFTSIFTLAITEAVFAENIKDNEGNSLVSHEKYYIKTATDSFIYPNLNDSYIIKSNNTLENQNANINAEINAENQAQNKKQLHVSDNLEITFFNKKENVSLGKLMNRAQTQFLVIENNKEIKPTLFNLIKTNDNNNTYYLVNKENGYYLSCENFLNPQLCFIVEKSTATEQSLTKIKFVLVTPKVPNTENPVKEPNDIEKISSELAKLEKRIREELARWDSQFRELTTEEQLQHFRDKVDAFKRESDKALVKFDAEKIQPLFNYLNNESNKIISKIDEKIKADRTAQLLREEADRTAQRIREEADRAAQQAREEADRTAQRIREEGERIAKQIEEAKNKFRKWF</sequence>
<proteinExistence type="predicted"/>
<dbReference type="Proteomes" id="UP000437748">
    <property type="component" value="Unassembled WGS sequence"/>
</dbReference>
<comment type="caution">
    <text evidence="2">The sequence shown here is derived from an EMBL/GenBank/DDBJ whole genome shotgun (WGS) entry which is preliminary data.</text>
</comment>
<dbReference type="AlphaFoldDB" id="A0A6N6VP02"/>
<gene>
    <name evidence="2" type="ORF">GCL60_13675</name>
</gene>
<evidence type="ECO:0000313" key="2">
    <source>
        <dbReference type="EMBL" id="KAB8036888.1"/>
    </source>
</evidence>
<evidence type="ECO:0000313" key="3">
    <source>
        <dbReference type="Proteomes" id="UP000437748"/>
    </source>
</evidence>
<dbReference type="EMBL" id="WFLM01000005">
    <property type="protein sequence ID" value="KAB8036888.1"/>
    <property type="molecule type" value="Genomic_DNA"/>
</dbReference>
<organism evidence="2 3">
    <name type="scientific">Silvanigrella paludirubra</name>
    <dbReference type="NCBI Taxonomy" id="2499159"/>
    <lineage>
        <taxon>Bacteria</taxon>
        <taxon>Pseudomonadati</taxon>
        <taxon>Bdellovibrionota</taxon>
        <taxon>Oligoflexia</taxon>
        <taxon>Silvanigrellales</taxon>
        <taxon>Silvanigrellaceae</taxon>
        <taxon>Silvanigrella</taxon>
    </lineage>
</organism>
<dbReference type="RefSeq" id="WP_153421303.1">
    <property type="nucleotide sequence ID" value="NZ_WFLM01000005.1"/>
</dbReference>
<accession>A0A6N6VP02</accession>
<evidence type="ECO:0000256" key="1">
    <source>
        <dbReference type="SAM" id="MobiDB-lite"/>
    </source>
</evidence>
<keyword evidence="3" id="KW-1185">Reference proteome</keyword>
<protein>
    <submittedName>
        <fullName evidence="2">Uncharacterized protein</fullName>
    </submittedName>
</protein>
<reference evidence="2 3" key="1">
    <citation type="submission" date="2019-10" db="EMBL/GenBank/DDBJ databases">
        <title>New species of Slilvanegrellaceae.</title>
        <authorList>
            <person name="Pitt A."/>
            <person name="Hahn M.W."/>
        </authorList>
    </citation>
    <scope>NUCLEOTIDE SEQUENCE [LARGE SCALE GENOMIC DNA]</scope>
    <source>
        <strain evidence="2 3">SP-Ram-0.45-NSY-1</strain>
    </source>
</reference>